<dbReference type="Proteomes" id="UP001500596">
    <property type="component" value="Unassembled WGS sequence"/>
</dbReference>
<reference evidence="3 4" key="1">
    <citation type="journal article" date="2019" name="Int. J. Syst. Evol. Microbiol.">
        <title>The Global Catalogue of Microorganisms (GCM) 10K type strain sequencing project: providing services to taxonomists for standard genome sequencing and annotation.</title>
        <authorList>
            <consortium name="The Broad Institute Genomics Platform"/>
            <consortium name="The Broad Institute Genome Sequencing Center for Infectious Disease"/>
            <person name="Wu L."/>
            <person name="Ma J."/>
        </authorList>
    </citation>
    <scope>NUCLEOTIDE SEQUENCE [LARGE SCALE GENOMIC DNA]</scope>
    <source>
        <strain evidence="3 4">JCM 15575</strain>
    </source>
</reference>
<protein>
    <recommendedName>
        <fullName evidence="5">DUF3558 domain-containing protein</fullName>
    </recommendedName>
</protein>
<feature type="region of interest" description="Disordered" evidence="1">
    <location>
        <begin position="65"/>
        <end position="90"/>
    </location>
</feature>
<accession>A0ABN2GET2</accession>
<proteinExistence type="predicted"/>
<keyword evidence="2" id="KW-0812">Transmembrane</keyword>
<keyword evidence="2" id="KW-0472">Membrane</keyword>
<dbReference type="EMBL" id="BAAAPK010000001">
    <property type="protein sequence ID" value="GAA1670077.1"/>
    <property type="molecule type" value="Genomic_DNA"/>
</dbReference>
<comment type="caution">
    <text evidence="3">The sequence shown here is derived from an EMBL/GenBank/DDBJ whole genome shotgun (WGS) entry which is preliminary data.</text>
</comment>
<feature type="compositionally biased region" description="Low complexity" evidence="1">
    <location>
        <begin position="65"/>
        <end position="82"/>
    </location>
</feature>
<sequence length="375" mass="38155">MGLNDDELTPREHQHIREVLLSGVHTVKPVGTHRTQLIAGALAILLVAGVTGGAIAAASNLGADSAAVTSTPSPTPSISRTPAPSPTPTVAPDISAPVAVEGDCALLLSAEEANEILGVTAEVRHPLSIDDPSLIGGVTCTWSAVDDTYPYLYVAAYPTAVVPADIRAKAGVVPDCLGGDECVYSAVYGDAWVVAYGGDADRAVRAVALAGPRAQSEPGVPAELPAGSWLLPVCEDLRAVVAAHLSRDDLGPYQGDANPSGVVYDLEAANGLRSWCGSNGSPPAENPQNRLELIEIDVGPGSRGASADAISSAGLVAVDVPGATAAWIGPLSSESTVIVAATDRNAIRVSAHFLDRETLASLTGALIAHLDASVR</sequence>
<feature type="transmembrane region" description="Helical" evidence="2">
    <location>
        <begin position="37"/>
        <end position="58"/>
    </location>
</feature>
<evidence type="ECO:0000256" key="1">
    <source>
        <dbReference type="SAM" id="MobiDB-lite"/>
    </source>
</evidence>
<name>A0ABN2GET2_9MICO</name>
<evidence type="ECO:0000313" key="4">
    <source>
        <dbReference type="Proteomes" id="UP001500596"/>
    </source>
</evidence>
<evidence type="ECO:0000313" key="3">
    <source>
        <dbReference type="EMBL" id="GAA1670077.1"/>
    </source>
</evidence>
<evidence type="ECO:0008006" key="5">
    <source>
        <dbReference type="Google" id="ProtNLM"/>
    </source>
</evidence>
<organism evidence="3 4">
    <name type="scientific">Microbacterium lacus</name>
    <dbReference type="NCBI Taxonomy" id="415217"/>
    <lineage>
        <taxon>Bacteria</taxon>
        <taxon>Bacillati</taxon>
        <taxon>Actinomycetota</taxon>
        <taxon>Actinomycetes</taxon>
        <taxon>Micrococcales</taxon>
        <taxon>Microbacteriaceae</taxon>
        <taxon>Microbacterium</taxon>
    </lineage>
</organism>
<dbReference type="RefSeq" id="WP_344052759.1">
    <property type="nucleotide sequence ID" value="NZ_BAAAPK010000001.1"/>
</dbReference>
<gene>
    <name evidence="3" type="ORF">GCM10009807_12760</name>
</gene>
<keyword evidence="2" id="KW-1133">Transmembrane helix</keyword>
<keyword evidence="4" id="KW-1185">Reference proteome</keyword>
<evidence type="ECO:0000256" key="2">
    <source>
        <dbReference type="SAM" id="Phobius"/>
    </source>
</evidence>